<name>A0A2I0TGP6_LIMLA</name>
<dbReference type="InterPro" id="IPR006993">
    <property type="entry name" value="Glut_rich_SH3-bd"/>
</dbReference>
<dbReference type="PANTHER" id="PTHR12232">
    <property type="entry name" value="SH3 DOMAIN-BINDING GLUTAMIC ACID-RICH-LIKE PROTEIN"/>
    <property type="match status" value="1"/>
</dbReference>
<evidence type="ECO:0000313" key="12">
    <source>
        <dbReference type="Proteomes" id="UP000233556"/>
    </source>
</evidence>
<evidence type="ECO:0000256" key="8">
    <source>
        <dbReference type="ARBA" id="ARBA00042661"/>
    </source>
</evidence>
<dbReference type="AlphaFoldDB" id="A0A2I0TGP6"/>
<gene>
    <name evidence="11" type="ORF">llap_16731</name>
</gene>
<dbReference type="GO" id="GO:0017124">
    <property type="term" value="F:SH3 domain binding"/>
    <property type="evidence" value="ECO:0007669"/>
    <property type="project" value="UniProtKB-KW"/>
</dbReference>
<proteinExistence type="inferred from homology"/>
<dbReference type="GO" id="GO:0005886">
    <property type="term" value="C:plasma membrane"/>
    <property type="evidence" value="ECO:0007669"/>
    <property type="project" value="UniProtKB-SubCell"/>
</dbReference>
<comment type="similarity">
    <text evidence="3">Belongs to the SH3BGR family.</text>
</comment>
<dbReference type="PANTHER" id="PTHR12232:SF5">
    <property type="entry name" value="ADAPTER SH3BGRL"/>
    <property type="match status" value="1"/>
</dbReference>
<dbReference type="Pfam" id="PF04908">
    <property type="entry name" value="SH3BGR"/>
    <property type="match status" value="1"/>
</dbReference>
<dbReference type="GO" id="GO:0005829">
    <property type="term" value="C:cytosol"/>
    <property type="evidence" value="ECO:0007669"/>
    <property type="project" value="UniProtKB-SubCell"/>
</dbReference>
<dbReference type="InterPro" id="IPR051033">
    <property type="entry name" value="SH3BGR"/>
</dbReference>
<sequence>MTVVCVGRGTVSGKALAGVHAQLGNWERFFGKRALCVDRRILKKGSSLLPKHGQQEPSSRLLSRGERMPFCIKKQQQDVLGFLEANKIEFEEKDIAANEENRKWMRENVPEDSRPASGNPLPPRLFNDSRYLGDYEAFFEARENNAVYAFLGLTAPPGSKEAEALAKQQA</sequence>
<dbReference type="EMBL" id="KZ510632">
    <property type="protein sequence ID" value="PKU32965.1"/>
    <property type="molecule type" value="Genomic_DNA"/>
</dbReference>
<evidence type="ECO:0000256" key="6">
    <source>
        <dbReference type="ARBA" id="ARBA00023036"/>
    </source>
</evidence>
<dbReference type="InterPro" id="IPR036249">
    <property type="entry name" value="Thioredoxin-like_sf"/>
</dbReference>
<evidence type="ECO:0000256" key="5">
    <source>
        <dbReference type="ARBA" id="ARBA00022490"/>
    </source>
</evidence>
<keyword evidence="5" id="KW-0963">Cytoplasm</keyword>
<dbReference type="Gene3D" id="3.40.30.10">
    <property type="entry name" value="Glutaredoxin"/>
    <property type="match status" value="1"/>
</dbReference>
<accession>A0A2I0TGP6</accession>
<keyword evidence="4" id="KW-1003">Cell membrane</keyword>
<dbReference type="CDD" id="cd03030">
    <property type="entry name" value="GRX_SH3BGR"/>
    <property type="match status" value="1"/>
</dbReference>
<reference evidence="12" key="2">
    <citation type="submission" date="2017-12" db="EMBL/GenBank/DDBJ databases">
        <title>Genome sequence of the Bar-tailed Godwit (Limosa lapponica baueri).</title>
        <authorList>
            <person name="Lima N.C.B."/>
            <person name="Parody-Merino A.M."/>
            <person name="Battley P.F."/>
            <person name="Fidler A.E."/>
            <person name="Prosdocimi F."/>
        </authorList>
    </citation>
    <scope>NUCLEOTIDE SEQUENCE [LARGE SCALE GENOMIC DNA]</scope>
</reference>
<keyword evidence="7" id="KW-0472">Membrane</keyword>
<evidence type="ECO:0000256" key="1">
    <source>
        <dbReference type="ARBA" id="ARBA00004236"/>
    </source>
</evidence>
<comment type="function">
    <text evidence="9">Appears to function as an adapter protein that bridges proteins together or proteins with mRNAs. May function as a ubiquitin ligase-substrate adapter. Additionally, associates with translating cytoplasmic ribosomes and may promote the expression of specific mRNAs.</text>
</comment>
<evidence type="ECO:0000256" key="10">
    <source>
        <dbReference type="ARBA" id="ARBA00047101"/>
    </source>
</evidence>
<evidence type="ECO:0000256" key="7">
    <source>
        <dbReference type="ARBA" id="ARBA00023136"/>
    </source>
</evidence>
<evidence type="ECO:0000256" key="2">
    <source>
        <dbReference type="ARBA" id="ARBA00004514"/>
    </source>
</evidence>
<evidence type="ECO:0000256" key="4">
    <source>
        <dbReference type="ARBA" id="ARBA00022475"/>
    </source>
</evidence>
<dbReference type="OrthoDB" id="9932926at2759"/>
<reference evidence="12" key="1">
    <citation type="submission" date="2017-11" db="EMBL/GenBank/DDBJ databases">
        <authorList>
            <person name="Lima N.C."/>
            <person name="Parody-Merino A.M."/>
            <person name="Battley P.F."/>
            <person name="Fidler A.E."/>
            <person name="Prosdocimi F."/>
        </authorList>
    </citation>
    <scope>NUCLEOTIDE SEQUENCE [LARGE SCALE GENOMIC DNA]</scope>
</reference>
<evidence type="ECO:0000313" key="11">
    <source>
        <dbReference type="EMBL" id="PKU32965.1"/>
    </source>
</evidence>
<comment type="subcellular location">
    <subcellularLocation>
        <location evidence="1">Cell membrane</location>
    </subcellularLocation>
    <subcellularLocation>
        <location evidence="2">Cytoplasm</location>
        <location evidence="2">Cytosol</location>
    </subcellularLocation>
</comment>
<evidence type="ECO:0000256" key="9">
    <source>
        <dbReference type="ARBA" id="ARBA00045879"/>
    </source>
</evidence>
<keyword evidence="6" id="KW-0729">SH3-binding</keyword>
<protein>
    <recommendedName>
        <fullName evidence="8">SH3 domain-binding glutamic acid-rich-like protein 1</fullName>
    </recommendedName>
</protein>
<dbReference type="SUPFAM" id="SSF52833">
    <property type="entry name" value="Thioredoxin-like"/>
    <property type="match status" value="1"/>
</dbReference>
<keyword evidence="12" id="KW-1185">Reference proteome</keyword>
<comment type="subunit">
    <text evidence="10">Monomer. Interacts with PFN1/Profilin-1. Interacts with ERBB2. Interacts with ATG12. Interacts with BECN1. Interacts with translating ribosomes.</text>
</comment>
<dbReference type="Proteomes" id="UP000233556">
    <property type="component" value="Unassembled WGS sequence"/>
</dbReference>
<evidence type="ECO:0000256" key="3">
    <source>
        <dbReference type="ARBA" id="ARBA00007764"/>
    </source>
</evidence>
<organism evidence="11 12">
    <name type="scientific">Limosa lapponica baueri</name>
    <dbReference type="NCBI Taxonomy" id="1758121"/>
    <lineage>
        <taxon>Eukaryota</taxon>
        <taxon>Metazoa</taxon>
        <taxon>Chordata</taxon>
        <taxon>Craniata</taxon>
        <taxon>Vertebrata</taxon>
        <taxon>Euteleostomi</taxon>
        <taxon>Archelosauria</taxon>
        <taxon>Archosauria</taxon>
        <taxon>Dinosauria</taxon>
        <taxon>Saurischia</taxon>
        <taxon>Theropoda</taxon>
        <taxon>Coelurosauria</taxon>
        <taxon>Aves</taxon>
        <taxon>Neognathae</taxon>
        <taxon>Neoaves</taxon>
        <taxon>Charadriiformes</taxon>
        <taxon>Scolopacidae</taxon>
        <taxon>Limosa</taxon>
    </lineage>
</organism>